<dbReference type="AlphaFoldDB" id="A0A382D4S4"/>
<sequence>MDIIFVRHKLHALIVINLIAENLISKNFIFVRQHWQEINEDSEKNDFFFKMIEEKAFYTVNLVERDGL</sequence>
<proteinExistence type="predicted"/>
<protein>
    <submittedName>
        <fullName evidence="1">Uncharacterized protein</fullName>
    </submittedName>
</protein>
<dbReference type="EMBL" id="UINC01037310">
    <property type="protein sequence ID" value="SVB32607.1"/>
    <property type="molecule type" value="Genomic_DNA"/>
</dbReference>
<gene>
    <name evidence="1" type="ORF">METZ01_LOCUS185461</name>
</gene>
<feature type="non-terminal residue" evidence="1">
    <location>
        <position position="68"/>
    </location>
</feature>
<accession>A0A382D4S4</accession>
<evidence type="ECO:0000313" key="1">
    <source>
        <dbReference type="EMBL" id="SVB32607.1"/>
    </source>
</evidence>
<reference evidence="1" key="1">
    <citation type="submission" date="2018-05" db="EMBL/GenBank/DDBJ databases">
        <authorList>
            <person name="Lanie J.A."/>
            <person name="Ng W.-L."/>
            <person name="Kazmierczak K.M."/>
            <person name="Andrzejewski T.M."/>
            <person name="Davidsen T.M."/>
            <person name="Wayne K.J."/>
            <person name="Tettelin H."/>
            <person name="Glass J.I."/>
            <person name="Rusch D."/>
            <person name="Podicherti R."/>
            <person name="Tsui H.-C.T."/>
            <person name="Winkler M.E."/>
        </authorList>
    </citation>
    <scope>NUCLEOTIDE SEQUENCE</scope>
</reference>
<name>A0A382D4S4_9ZZZZ</name>
<organism evidence="1">
    <name type="scientific">marine metagenome</name>
    <dbReference type="NCBI Taxonomy" id="408172"/>
    <lineage>
        <taxon>unclassified sequences</taxon>
        <taxon>metagenomes</taxon>
        <taxon>ecological metagenomes</taxon>
    </lineage>
</organism>